<gene>
    <name evidence="1" type="ORF">FNL39_1101</name>
</gene>
<protein>
    <submittedName>
        <fullName evidence="1">Uncharacterized protein</fullName>
    </submittedName>
</protein>
<sequence>MVEGDCCTIFGNDNTTNYYDQIAWFSTPEDHSLLTDLTYTQRAGHFDFGAAAGSGDSDQAACRAAGHMMVSNSIGVNRP</sequence>
<evidence type="ECO:0000313" key="2">
    <source>
        <dbReference type="Proteomes" id="UP000798951"/>
    </source>
</evidence>
<reference evidence="1 2" key="1">
    <citation type="submission" date="2019-07" db="EMBL/GenBank/DDBJ databases">
        <title>Genomic Encyclopedia of Type Strains, Phase IV (KMG-IV): sequencing the most valuable type-strain genomes for metagenomic binning, comparative biology and taxonomic classification.</title>
        <authorList>
            <person name="Goeker M."/>
        </authorList>
    </citation>
    <scope>NUCLEOTIDE SEQUENCE [LARGE SCALE GENOMIC DNA]</scope>
    <source>
        <strain evidence="1 2">DSM 44831</strain>
    </source>
</reference>
<comment type="caution">
    <text evidence="1">The sequence shown here is derived from an EMBL/GenBank/DDBJ whole genome shotgun (WGS) entry which is preliminary data.</text>
</comment>
<accession>A0ABQ6YG76</accession>
<organism evidence="1 2">
    <name type="scientific">Nocardia caishijiensis</name>
    <dbReference type="NCBI Taxonomy" id="184756"/>
    <lineage>
        <taxon>Bacteria</taxon>
        <taxon>Bacillati</taxon>
        <taxon>Actinomycetota</taxon>
        <taxon>Actinomycetes</taxon>
        <taxon>Mycobacteriales</taxon>
        <taxon>Nocardiaceae</taxon>
        <taxon>Nocardia</taxon>
    </lineage>
</organism>
<proteinExistence type="predicted"/>
<evidence type="ECO:0000313" key="1">
    <source>
        <dbReference type="EMBL" id="KAF0844770.1"/>
    </source>
</evidence>
<name>A0ABQ6YG76_9NOCA</name>
<dbReference type="Proteomes" id="UP000798951">
    <property type="component" value="Unassembled WGS sequence"/>
</dbReference>
<dbReference type="EMBL" id="VMSD01000010">
    <property type="protein sequence ID" value="KAF0844770.1"/>
    <property type="molecule type" value="Genomic_DNA"/>
</dbReference>
<feature type="non-terminal residue" evidence="1">
    <location>
        <position position="79"/>
    </location>
</feature>
<keyword evidence="2" id="KW-1185">Reference proteome</keyword>